<evidence type="ECO:0000256" key="1">
    <source>
        <dbReference type="ARBA" id="ARBA00022729"/>
    </source>
</evidence>
<dbReference type="InterPro" id="IPR003599">
    <property type="entry name" value="Ig_sub"/>
</dbReference>
<dbReference type="InterPro" id="IPR013783">
    <property type="entry name" value="Ig-like_fold"/>
</dbReference>
<keyword evidence="3" id="KW-0812">Transmembrane</keyword>
<dbReference type="InterPro" id="IPR050488">
    <property type="entry name" value="Ig_Fc_receptor"/>
</dbReference>
<dbReference type="PROSITE" id="PS50835">
    <property type="entry name" value="IG_LIKE"/>
    <property type="match status" value="2"/>
</dbReference>
<dbReference type="AlphaFoldDB" id="A0A0B6YXP7"/>
<dbReference type="Pfam" id="PF13895">
    <property type="entry name" value="Ig_2"/>
    <property type="match status" value="2"/>
</dbReference>
<protein>
    <recommendedName>
        <fullName evidence="4">Ig-like domain-containing protein</fullName>
    </recommendedName>
</protein>
<feature type="domain" description="Ig-like" evidence="4">
    <location>
        <begin position="152"/>
        <end position="224"/>
    </location>
</feature>
<sequence length="309" mass="34194">MDVGNVQVNYTFTDTVDKVTKTYYSQVYTPGPTGRHLVTCSASYNNHTIQTSESKDITFSDNHLPPPALTPIATDLLQGSRLILTCGEPLLLAVYVWTKDSKEIPLLHDRILQLDNFNKGDAGSYSCSLKKNNYITLSKTINIRIAENISQPEIQTDNAFFENETYDLKCHTPSVTPGMTYTWSKNDILLANETSIHYILKDVVATKNNGNYTCTASFRDKTAESRVLIFKAGAAPLGKPCDPKSKPACPNKTPYTGECDVSKKPYRCKCLDGHKLEGSTCQKGNMMAYSVILLVAGIIFSRLISVEHA</sequence>
<gene>
    <name evidence="5" type="primary">ORF39396</name>
</gene>
<keyword evidence="3" id="KW-0472">Membrane</keyword>
<dbReference type="PANTHER" id="PTHR11481">
    <property type="entry name" value="IMMUNOGLOBULIN FC RECEPTOR"/>
    <property type="match status" value="1"/>
</dbReference>
<dbReference type="GO" id="GO:0006955">
    <property type="term" value="P:immune response"/>
    <property type="evidence" value="ECO:0007669"/>
    <property type="project" value="TreeGrafter"/>
</dbReference>
<dbReference type="SMART" id="SM00408">
    <property type="entry name" value="IGc2"/>
    <property type="match status" value="1"/>
</dbReference>
<organism evidence="5">
    <name type="scientific">Arion vulgaris</name>
    <dbReference type="NCBI Taxonomy" id="1028688"/>
    <lineage>
        <taxon>Eukaryota</taxon>
        <taxon>Metazoa</taxon>
        <taxon>Spiralia</taxon>
        <taxon>Lophotrochozoa</taxon>
        <taxon>Mollusca</taxon>
        <taxon>Gastropoda</taxon>
        <taxon>Heterobranchia</taxon>
        <taxon>Euthyneura</taxon>
        <taxon>Panpulmonata</taxon>
        <taxon>Eupulmonata</taxon>
        <taxon>Stylommatophora</taxon>
        <taxon>Helicina</taxon>
        <taxon>Arionoidea</taxon>
        <taxon>Arionidae</taxon>
        <taxon>Arion</taxon>
    </lineage>
</organism>
<proteinExistence type="predicted"/>
<reference evidence="5" key="1">
    <citation type="submission" date="2014-12" db="EMBL/GenBank/DDBJ databases">
        <title>Insight into the proteome of Arion vulgaris.</title>
        <authorList>
            <person name="Aradska J."/>
            <person name="Bulat T."/>
            <person name="Smidak R."/>
            <person name="Sarate P."/>
            <person name="Gangsoo J."/>
            <person name="Sialana F."/>
            <person name="Bilban M."/>
            <person name="Lubec G."/>
        </authorList>
    </citation>
    <scope>NUCLEOTIDE SEQUENCE</scope>
    <source>
        <tissue evidence="5">Skin</tissue>
    </source>
</reference>
<keyword evidence="3" id="KW-1133">Transmembrane helix</keyword>
<dbReference type="GO" id="GO:0009897">
    <property type="term" value="C:external side of plasma membrane"/>
    <property type="evidence" value="ECO:0007669"/>
    <property type="project" value="TreeGrafter"/>
</dbReference>
<evidence type="ECO:0000256" key="2">
    <source>
        <dbReference type="ARBA" id="ARBA00023157"/>
    </source>
</evidence>
<dbReference type="GO" id="GO:0007166">
    <property type="term" value="P:cell surface receptor signaling pathway"/>
    <property type="evidence" value="ECO:0007669"/>
    <property type="project" value="TreeGrafter"/>
</dbReference>
<evidence type="ECO:0000259" key="4">
    <source>
        <dbReference type="PROSITE" id="PS50835"/>
    </source>
</evidence>
<feature type="domain" description="Ig-like" evidence="4">
    <location>
        <begin position="67"/>
        <end position="142"/>
    </location>
</feature>
<dbReference type="SUPFAM" id="SSF48726">
    <property type="entry name" value="Immunoglobulin"/>
    <property type="match status" value="2"/>
</dbReference>
<keyword evidence="2" id="KW-1015">Disulfide bond</keyword>
<dbReference type="SMART" id="SM00409">
    <property type="entry name" value="IG"/>
    <property type="match status" value="2"/>
</dbReference>
<evidence type="ECO:0000256" key="3">
    <source>
        <dbReference type="SAM" id="Phobius"/>
    </source>
</evidence>
<accession>A0A0B6YXP7</accession>
<dbReference type="PANTHER" id="PTHR11481:SF60">
    <property type="entry name" value="IG-LIKE DOMAIN-CONTAINING PROTEIN"/>
    <property type="match status" value="1"/>
</dbReference>
<dbReference type="EMBL" id="HACG01013581">
    <property type="protein sequence ID" value="CEK60446.1"/>
    <property type="molecule type" value="Transcribed_RNA"/>
</dbReference>
<name>A0A0B6YXP7_9EUPU</name>
<dbReference type="InterPro" id="IPR003598">
    <property type="entry name" value="Ig_sub2"/>
</dbReference>
<dbReference type="InterPro" id="IPR007110">
    <property type="entry name" value="Ig-like_dom"/>
</dbReference>
<feature type="transmembrane region" description="Helical" evidence="3">
    <location>
        <begin position="286"/>
        <end position="304"/>
    </location>
</feature>
<dbReference type="GO" id="GO:0004888">
    <property type="term" value="F:transmembrane signaling receptor activity"/>
    <property type="evidence" value="ECO:0007669"/>
    <property type="project" value="TreeGrafter"/>
</dbReference>
<dbReference type="Gene3D" id="2.60.40.10">
    <property type="entry name" value="Immunoglobulins"/>
    <property type="match status" value="2"/>
</dbReference>
<evidence type="ECO:0000313" key="5">
    <source>
        <dbReference type="EMBL" id="CEK60446.1"/>
    </source>
</evidence>
<dbReference type="InterPro" id="IPR036179">
    <property type="entry name" value="Ig-like_dom_sf"/>
</dbReference>
<keyword evidence="1" id="KW-0732">Signal</keyword>